<sequence>MRTFIAVDVNENVRGVSQQIVEKLMKRGFKANWVSKENIHLTLFFLGEVQSHKVDEIARHLCHRIMGFPSFSYIVEKLGYFSKQSKPRVIWLGIKSNQALQKLYEEMKSELVKHNFSFEERFSPHITVGRIKDFPGAWQPLIEDITFEPITVAVDRFSIYFSRLTPAGPIYKKVYECRFEGGLIKHE</sequence>
<dbReference type="KEGG" id="tle:Tlet_2041"/>
<name>A8F8W1_PSELT</name>
<dbReference type="Gene3D" id="3.90.1140.10">
    <property type="entry name" value="Cyclic phosphodiesterase"/>
    <property type="match status" value="1"/>
</dbReference>
<dbReference type="SUPFAM" id="SSF55144">
    <property type="entry name" value="LigT-like"/>
    <property type="match status" value="1"/>
</dbReference>
<feature type="short sequence motif" description="HXTX 2" evidence="2">
    <location>
        <begin position="125"/>
        <end position="128"/>
    </location>
</feature>
<comment type="catalytic activity">
    <reaction evidence="2">
        <text>a 3'-end 2',3'-cyclophospho-ribonucleotide-RNA + H2O = a 3'-end 2'-phospho-ribonucleotide-RNA + H(+)</text>
        <dbReference type="Rhea" id="RHEA:11828"/>
        <dbReference type="Rhea" id="RHEA-COMP:10464"/>
        <dbReference type="Rhea" id="RHEA-COMP:17353"/>
        <dbReference type="ChEBI" id="CHEBI:15377"/>
        <dbReference type="ChEBI" id="CHEBI:15378"/>
        <dbReference type="ChEBI" id="CHEBI:83064"/>
        <dbReference type="ChEBI" id="CHEBI:173113"/>
        <dbReference type="EC" id="3.1.4.58"/>
    </reaction>
</comment>
<keyword evidence="5" id="KW-1185">Reference proteome</keyword>
<dbReference type="RefSeq" id="WP_012004071.1">
    <property type="nucleotide sequence ID" value="NC_009828.1"/>
</dbReference>
<dbReference type="GO" id="GO:0004113">
    <property type="term" value="F:2',3'-cyclic-nucleotide 3'-phosphodiesterase activity"/>
    <property type="evidence" value="ECO:0007669"/>
    <property type="project" value="InterPro"/>
</dbReference>
<dbReference type="HAMAP" id="MF_01940">
    <property type="entry name" value="RNA_CPDase"/>
    <property type="match status" value="1"/>
</dbReference>
<dbReference type="PANTHER" id="PTHR35561">
    <property type="entry name" value="RNA 2',3'-CYCLIC PHOSPHODIESTERASE"/>
    <property type="match status" value="1"/>
</dbReference>
<dbReference type="eggNOG" id="COG1514">
    <property type="taxonomic scope" value="Bacteria"/>
</dbReference>
<evidence type="ECO:0000256" key="2">
    <source>
        <dbReference type="HAMAP-Rule" id="MF_01940"/>
    </source>
</evidence>
<gene>
    <name evidence="4" type="ordered locus">Tlet_2041</name>
</gene>
<organism evidence="4 5">
    <name type="scientific">Pseudothermotoga lettingae (strain ATCC BAA-301 / DSM 14385 / NBRC 107922 / TMO)</name>
    <name type="common">Thermotoga lettingae</name>
    <dbReference type="NCBI Taxonomy" id="416591"/>
    <lineage>
        <taxon>Bacteria</taxon>
        <taxon>Thermotogati</taxon>
        <taxon>Thermotogota</taxon>
        <taxon>Thermotogae</taxon>
        <taxon>Thermotogales</taxon>
        <taxon>Thermotogaceae</taxon>
        <taxon>Pseudothermotoga</taxon>
    </lineage>
</organism>
<evidence type="ECO:0000313" key="5">
    <source>
        <dbReference type="Proteomes" id="UP000002016"/>
    </source>
</evidence>
<dbReference type="Pfam" id="PF02834">
    <property type="entry name" value="LigT_PEase"/>
    <property type="match status" value="2"/>
</dbReference>
<keyword evidence="1 2" id="KW-0378">Hydrolase</keyword>
<feature type="active site" description="Proton acceptor" evidence="2">
    <location>
        <position position="125"/>
    </location>
</feature>
<dbReference type="STRING" id="416591.Tlet_2041"/>
<feature type="active site" description="Proton donor" evidence="2">
    <location>
        <position position="40"/>
    </location>
</feature>
<comment type="function">
    <text evidence="2">Hydrolyzes RNA 2',3'-cyclic phosphodiester to an RNA 2'-phosphomonoester.</text>
</comment>
<dbReference type="InterPro" id="IPR009097">
    <property type="entry name" value="Cyclic_Pdiesterase"/>
</dbReference>
<evidence type="ECO:0000259" key="3">
    <source>
        <dbReference type="Pfam" id="PF02834"/>
    </source>
</evidence>
<dbReference type="Proteomes" id="UP000002016">
    <property type="component" value="Chromosome"/>
</dbReference>
<dbReference type="AlphaFoldDB" id="A8F8W1"/>
<dbReference type="OrthoDB" id="9789350at2"/>
<comment type="similarity">
    <text evidence="2">Belongs to the 2H phosphoesterase superfamily. ThpR family.</text>
</comment>
<keyword evidence="4" id="KW-0436">Ligase</keyword>
<accession>A8F8W1</accession>
<reference evidence="4 5" key="1">
    <citation type="submission" date="2007-08" db="EMBL/GenBank/DDBJ databases">
        <title>Complete sequence of Thermotoga lettingae TMO.</title>
        <authorList>
            <consortium name="US DOE Joint Genome Institute"/>
            <person name="Copeland A."/>
            <person name="Lucas S."/>
            <person name="Lapidus A."/>
            <person name="Barry K."/>
            <person name="Glavina del Rio T."/>
            <person name="Dalin E."/>
            <person name="Tice H."/>
            <person name="Pitluck S."/>
            <person name="Foster B."/>
            <person name="Bruce D."/>
            <person name="Schmutz J."/>
            <person name="Larimer F."/>
            <person name="Land M."/>
            <person name="Hauser L."/>
            <person name="Kyrpides N."/>
            <person name="Mikhailova N."/>
            <person name="Nelson K."/>
            <person name="Gogarten J.P."/>
            <person name="Noll K."/>
            <person name="Richardson P."/>
        </authorList>
    </citation>
    <scope>NUCLEOTIDE SEQUENCE [LARGE SCALE GENOMIC DNA]</scope>
    <source>
        <strain evidence="5">ATCC BAA-301 / DSM 14385 / NBRC 107922 / TMO</strain>
    </source>
</reference>
<dbReference type="PANTHER" id="PTHR35561:SF1">
    <property type="entry name" value="RNA 2',3'-CYCLIC PHOSPHODIESTERASE"/>
    <property type="match status" value="1"/>
</dbReference>
<proteinExistence type="inferred from homology"/>
<feature type="domain" description="Phosphoesterase HXTX" evidence="3">
    <location>
        <begin position="8"/>
        <end position="91"/>
    </location>
</feature>
<evidence type="ECO:0000313" key="4">
    <source>
        <dbReference type="EMBL" id="ABV34595.1"/>
    </source>
</evidence>
<feature type="domain" description="Phosphoesterase HXTX" evidence="3">
    <location>
        <begin position="97"/>
        <end position="171"/>
    </location>
</feature>
<feature type="short sequence motif" description="HXTX 1" evidence="2">
    <location>
        <begin position="40"/>
        <end position="43"/>
    </location>
</feature>
<dbReference type="GO" id="GO:0016874">
    <property type="term" value="F:ligase activity"/>
    <property type="evidence" value="ECO:0007669"/>
    <property type="project" value="UniProtKB-KW"/>
</dbReference>
<dbReference type="EMBL" id="CP000812">
    <property type="protein sequence ID" value="ABV34595.1"/>
    <property type="molecule type" value="Genomic_DNA"/>
</dbReference>
<dbReference type="InterPro" id="IPR004175">
    <property type="entry name" value="RNA_CPDase"/>
</dbReference>
<evidence type="ECO:0000256" key="1">
    <source>
        <dbReference type="ARBA" id="ARBA00022801"/>
    </source>
</evidence>
<dbReference type="HOGENOM" id="CLU_081251_3_4_0"/>
<reference evidence="4 5" key="2">
    <citation type="journal article" date="2009" name="Proc. Natl. Acad. Sci. U.S.A.">
        <title>On the chimeric nature, thermophilic origin, and phylogenetic placement of the Thermotogales.</title>
        <authorList>
            <person name="Zhaxybayeva O."/>
            <person name="Swithers K.S."/>
            <person name="Lapierre P."/>
            <person name="Fournier G.P."/>
            <person name="Bickhart D.M."/>
            <person name="DeBoy R.T."/>
            <person name="Nelson K.E."/>
            <person name="Nesbo C.L."/>
            <person name="Doolittle W.F."/>
            <person name="Gogarten J.P."/>
            <person name="Noll K.M."/>
        </authorList>
    </citation>
    <scope>NUCLEOTIDE SEQUENCE [LARGE SCALE GENOMIC DNA]</scope>
    <source>
        <strain evidence="5">ATCC BAA-301 / DSM 14385 / NBRC 107922 / TMO</strain>
    </source>
</reference>
<dbReference type="InterPro" id="IPR014051">
    <property type="entry name" value="Phosphoesterase_HXTX"/>
</dbReference>
<dbReference type="GO" id="GO:0008664">
    <property type="term" value="F:RNA 2',3'-cyclic 3'-phosphodiesterase activity"/>
    <property type="evidence" value="ECO:0007669"/>
    <property type="project" value="UniProtKB-EC"/>
</dbReference>
<dbReference type="NCBIfam" id="TIGR02258">
    <property type="entry name" value="2_5_ligase"/>
    <property type="match status" value="1"/>
</dbReference>
<dbReference type="EC" id="3.1.4.58" evidence="2"/>
<protein>
    <recommendedName>
        <fullName evidence="2">RNA 2',3'-cyclic phosphodiesterase</fullName>
        <shortName evidence="2">RNA 2',3'-CPDase</shortName>
        <ecNumber evidence="2">3.1.4.58</ecNumber>
    </recommendedName>
</protein>